<keyword evidence="4" id="KW-0808">Transferase</keyword>
<dbReference type="InterPro" id="IPR011834">
    <property type="entry name" value="Agluc_phsphrylas"/>
</dbReference>
<dbReference type="KEGG" id="mox:DAMO_0969"/>
<evidence type="ECO:0000313" key="4">
    <source>
        <dbReference type="EMBL" id="CBE68030.1"/>
    </source>
</evidence>
<dbReference type="InterPro" id="IPR012348">
    <property type="entry name" value="RNR-like"/>
</dbReference>
<dbReference type="EMBL" id="FP565575">
    <property type="protein sequence ID" value="CBE68030.1"/>
    <property type="molecule type" value="Genomic_DNA"/>
</dbReference>
<evidence type="ECO:0000256" key="1">
    <source>
        <dbReference type="ARBA" id="ARBA00006047"/>
    </source>
</evidence>
<gene>
    <name evidence="4" type="primary">glgP</name>
    <name evidence="4" type="ORF">DAMO_0969</name>
</gene>
<dbReference type="GO" id="GO:0005975">
    <property type="term" value="P:carbohydrate metabolic process"/>
    <property type="evidence" value="ECO:0007669"/>
    <property type="project" value="InterPro"/>
</dbReference>
<reference evidence="4 5" key="1">
    <citation type="journal article" date="2010" name="Nature">
        <title>Nitrite-driven anaerobic methane oxidation by oxygenic bacteria.</title>
        <authorList>
            <person name="Ettwig K.F."/>
            <person name="Butler M.K."/>
            <person name="Le Paslier D."/>
            <person name="Pelletier E."/>
            <person name="Mangenot S."/>
            <person name="Kuypers M.M.M."/>
            <person name="Schreiber F."/>
            <person name="Dutilh B.E."/>
            <person name="Zedelius J."/>
            <person name="de Beer D."/>
            <person name="Gloerich J."/>
            <person name="Wessels H.J.C.T."/>
            <person name="van Allen T."/>
            <person name="Luesken F."/>
            <person name="Wu M."/>
            <person name="van de Pas-Schoonen K.T."/>
            <person name="Op den Camp H.J.M."/>
            <person name="Janssen-Megens E.M."/>
            <person name="Francoijs K-J."/>
            <person name="Stunnenberg H."/>
            <person name="Weissenbach J."/>
            <person name="Jetten M.S.M."/>
            <person name="Strous M."/>
        </authorList>
    </citation>
    <scope>NUCLEOTIDE SEQUENCE [LARGE SCALE GENOMIC DNA]</scope>
</reference>
<proteinExistence type="inferred from homology"/>
<dbReference type="PATRIC" id="fig|671143.5.peg.849"/>
<dbReference type="eggNOG" id="COG0058">
    <property type="taxonomic scope" value="Bacteria"/>
</dbReference>
<dbReference type="InterPro" id="IPR009078">
    <property type="entry name" value="Ferritin-like_SF"/>
</dbReference>
<dbReference type="GO" id="GO:0008184">
    <property type="term" value="F:glycogen phosphorylase activity"/>
    <property type="evidence" value="ECO:0007669"/>
    <property type="project" value="InterPro"/>
</dbReference>
<dbReference type="EC" id="2.4.1.1" evidence="4"/>
<feature type="domain" description="YHS" evidence="3">
    <location>
        <begin position="6"/>
        <end position="50"/>
    </location>
</feature>
<dbReference type="Pfam" id="PF00343">
    <property type="entry name" value="Phosphorylase"/>
    <property type="match status" value="1"/>
</dbReference>
<dbReference type="Gene3D" id="3.40.50.2000">
    <property type="entry name" value="Glycogen Phosphorylase B"/>
    <property type="match status" value="2"/>
</dbReference>
<dbReference type="Proteomes" id="UP000006898">
    <property type="component" value="Chromosome"/>
</dbReference>
<evidence type="ECO:0000259" key="3">
    <source>
        <dbReference type="Pfam" id="PF04945"/>
    </source>
</evidence>
<dbReference type="NCBIfam" id="TIGR02094">
    <property type="entry name" value="more_P_ylases"/>
    <property type="match status" value="1"/>
</dbReference>
<name>D5MMT0_METO1</name>
<dbReference type="InterPro" id="IPR000811">
    <property type="entry name" value="Glyco_trans_35"/>
</dbReference>
<protein>
    <submittedName>
        <fullName evidence="4">Similar to glycogen phosphorylase</fullName>
        <ecNumber evidence="4">2.4.1.1</ecNumber>
    </submittedName>
</protein>
<dbReference type="eggNOG" id="COG3350">
    <property type="taxonomic scope" value="Bacteria"/>
</dbReference>
<dbReference type="Gene3D" id="1.10.620.20">
    <property type="entry name" value="Ribonucleotide Reductase, subunit A"/>
    <property type="match status" value="1"/>
</dbReference>
<feature type="modified residue" description="N6-(pyridoxal phosphate)lysine" evidence="2">
    <location>
        <position position="519"/>
    </location>
</feature>
<evidence type="ECO:0000313" key="5">
    <source>
        <dbReference type="Proteomes" id="UP000006898"/>
    </source>
</evidence>
<dbReference type="SUPFAM" id="SSF53756">
    <property type="entry name" value="UDP-Glycosyltransferase/glycogen phosphorylase"/>
    <property type="match status" value="1"/>
</dbReference>
<dbReference type="PANTHER" id="PTHR42655">
    <property type="entry name" value="GLYCOGEN PHOSPHORYLASE"/>
    <property type="match status" value="1"/>
</dbReference>
<dbReference type="InterPro" id="IPR052182">
    <property type="entry name" value="Glycogen/Maltodextrin_Phosph"/>
</dbReference>
<dbReference type="CAZy" id="GT35">
    <property type="family name" value="Glycosyltransferase Family 35"/>
</dbReference>
<sequence>MANAAKDLVCGMTALAEKGVAVFHQGKVYAFCSDFCKQTFLADPEKYLGAAPTPTTGETDVTRRIAYFSMEVAVDPRMPTYSGGLGVLAGDTLRSCADLTIPIVAVSLLYAKGYFDQKLDEWGNQQELPVAWEPSRYLRLLPVTVRVPIENRSVVVRAWQYDITGYTGYSVPLILLDTNVDENAQPDRELTSSLYGGDERYRLVQEVILGMGGVRMLRALGYTQLERFHLNEGHASLLILELLREQQGQATEGWDFDSVRSRCVFTTHTPVSAGHDQFSYDLVKGVLGEPVPLDLMQMLGGRERLNMTLLALNLSQYVNGVAKKHGEVSQEMFPGYSIDSITNGVHSCTWTCDSFKKLYDRHIAGWANDSFSLRYAISIPKNEIWEAHVEAKARLIEEVHRRIGMSLKPDVLTIGFARRATLYKRTDLLFSDPGRLVEIAATVGPMQFIFAGKAHPKDGPGKDLIRRVFHFARQLKDQISIAYLENYDMELGRLLTSGVDLWLNTPLRPLEASGTSGMKAAHNGVPSFSVLDGWWIEGHIEGVTGWSIGPGPMNRADSDRMNGRDAQELYHKLRTVVVPMFYRDPERWVDIMRQTIAFNASFFNTHRMVQQYAAQAYV</sequence>
<keyword evidence="4" id="KW-0328">Glycosyltransferase</keyword>
<dbReference type="SUPFAM" id="SSF47240">
    <property type="entry name" value="Ferritin-like"/>
    <property type="match status" value="1"/>
</dbReference>
<dbReference type="Pfam" id="PF04945">
    <property type="entry name" value="YHS"/>
    <property type="match status" value="1"/>
</dbReference>
<comment type="similarity">
    <text evidence="1">Belongs to the glycogen phosphorylase family.</text>
</comment>
<dbReference type="AlphaFoldDB" id="D5MMT0"/>
<accession>D5MMT0</accession>
<dbReference type="STRING" id="671143.DAMO_0969"/>
<dbReference type="PANTHER" id="PTHR42655:SF1">
    <property type="entry name" value="GLYCOGEN PHOSPHORYLASE"/>
    <property type="match status" value="1"/>
</dbReference>
<dbReference type="GO" id="GO:0016491">
    <property type="term" value="F:oxidoreductase activity"/>
    <property type="evidence" value="ECO:0007669"/>
    <property type="project" value="InterPro"/>
</dbReference>
<dbReference type="GO" id="GO:0030170">
    <property type="term" value="F:pyridoxal phosphate binding"/>
    <property type="evidence" value="ECO:0007669"/>
    <property type="project" value="InterPro"/>
</dbReference>
<dbReference type="PIRSF" id="PIRSF000460">
    <property type="entry name" value="Pprylas_GlgP"/>
    <property type="match status" value="1"/>
</dbReference>
<dbReference type="HOGENOM" id="CLU_015112_1_0_0"/>
<organism evidence="4 5">
    <name type="scientific">Methylomirabilis oxygeniifera</name>
    <dbReference type="NCBI Taxonomy" id="671143"/>
    <lineage>
        <taxon>Bacteria</taxon>
        <taxon>Candidatus Methylomirabilota</taxon>
        <taxon>Candidatus Methylomirabilia</taxon>
        <taxon>Candidatus Methylomirabilales</taxon>
        <taxon>Candidatus Methylomirabilaceae</taxon>
        <taxon>Candidatus Methylomirabilis</taxon>
    </lineage>
</organism>
<evidence type="ECO:0000256" key="2">
    <source>
        <dbReference type="PIRSR" id="PIRSR000460-1"/>
    </source>
</evidence>
<keyword evidence="2" id="KW-0663">Pyridoxal phosphate</keyword>
<dbReference type="InterPro" id="IPR007029">
    <property type="entry name" value="YHS_dom"/>
</dbReference>